<dbReference type="InterPro" id="IPR030192">
    <property type="entry name" value="YbdG"/>
</dbReference>
<proteinExistence type="predicted"/>
<accession>A0A1M6EY81</accession>
<dbReference type="PANTHER" id="PTHR30414">
    <property type="entry name" value="MINICONDUCTANCE MECHANOSENSITIVE CHANNEL YBDG"/>
    <property type="match status" value="1"/>
</dbReference>
<reference evidence="7 8" key="1">
    <citation type="submission" date="2016-11" db="EMBL/GenBank/DDBJ databases">
        <authorList>
            <person name="Jaros S."/>
            <person name="Januszkiewicz K."/>
            <person name="Wedrychowicz H."/>
        </authorList>
    </citation>
    <scope>NUCLEOTIDE SEQUENCE [LARGE SCALE GENOMIC DNA]</scope>
    <source>
        <strain evidence="7 8">DSM 25479</strain>
    </source>
</reference>
<dbReference type="EMBL" id="FQYI01000006">
    <property type="protein sequence ID" value="SHI90356.1"/>
    <property type="molecule type" value="Genomic_DNA"/>
</dbReference>
<dbReference type="Proteomes" id="UP000184335">
    <property type="component" value="Unassembled WGS sequence"/>
</dbReference>
<dbReference type="InterPro" id="IPR010920">
    <property type="entry name" value="LSM_dom_sf"/>
</dbReference>
<dbReference type="PANTHER" id="PTHR30414:SF0">
    <property type="entry name" value="MINICONDUCTANCE MECHANOSENSITIVE CHANNEL YBDG"/>
    <property type="match status" value="1"/>
</dbReference>
<evidence type="ECO:0000256" key="1">
    <source>
        <dbReference type="ARBA" id="ARBA00004370"/>
    </source>
</evidence>
<evidence type="ECO:0000313" key="8">
    <source>
        <dbReference type="Proteomes" id="UP000184335"/>
    </source>
</evidence>
<feature type="transmembrane region" description="Helical" evidence="5">
    <location>
        <begin position="114"/>
        <end position="131"/>
    </location>
</feature>
<evidence type="ECO:0000256" key="5">
    <source>
        <dbReference type="SAM" id="Phobius"/>
    </source>
</evidence>
<feature type="transmembrane region" description="Helical" evidence="5">
    <location>
        <begin position="152"/>
        <end position="174"/>
    </location>
</feature>
<dbReference type="STRING" id="1118202.SAMN05443429_10633"/>
<dbReference type="RefSeq" id="WP_073179611.1">
    <property type="nucleotide sequence ID" value="NZ_FQYI01000006.1"/>
</dbReference>
<keyword evidence="3 5" id="KW-1133">Transmembrane helix</keyword>
<keyword evidence="4 5" id="KW-0472">Membrane</keyword>
<protein>
    <submittedName>
        <fullName evidence="7">Miniconductance mechanosensitive channel</fullName>
    </submittedName>
</protein>
<organism evidence="7 8">
    <name type="scientific">Cruoricaptor ignavus</name>
    <dbReference type="NCBI Taxonomy" id="1118202"/>
    <lineage>
        <taxon>Bacteria</taxon>
        <taxon>Pseudomonadati</taxon>
        <taxon>Bacteroidota</taxon>
        <taxon>Flavobacteriia</taxon>
        <taxon>Flavobacteriales</taxon>
        <taxon>Weeksellaceae</taxon>
        <taxon>Cruoricaptor</taxon>
    </lineage>
</organism>
<feature type="transmembrane region" description="Helical" evidence="5">
    <location>
        <begin position="41"/>
        <end position="59"/>
    </location>
</feature>
<evidence type="ECO:0000259" key="6">
    <source>
        <dbReference type="Pfam" id="PF00924"/>
    </source>
</evidence>
<name>A0A1M6EY81_9FLAO</name>
<dbReference type="AlphaFoldDB" id="A0A1M6EY81"/>
<sequence length="427" mass="49020">MKDELIGTQGLLQTLSDEIHRWTFRAVPEGFILFSQISLKILLLLAVVAIFNFIAWYFLKSFRSLFYNKLKDNAVVAALYQSKVLDSVANFIALFIGRASVQPIFYRHPNSFEVLSRIFAVLMIIAGYVLYHRILTTVDRYFIIKKDFYRMTAMRAVTSSLDIVGIFIFGFIGITVLFGVSASAILGVLGALTAVILLVFRDTILGFVTGIHVSTSRIVKVGDWVIIPKYQIEGNIEDISLLTTKIKNLDRTVSTIPTYDLMSTEIKNFQVMLDNNRRRIKRSIVLNVKSFNFLDEELLARLSKINLIKDYLSESETILNRERALLDNQEEIINGRQLTNIGVYRHYIYRYLESNPYIDQNLNLMVRQLEVTPTGMPLEIICFTKTSEWKKYETIMADIFDHLLTAAKEFDLVILQVTRINGITEND</sequence>
<dbReference type="GO" id="GO:0008381">
    <property type="term" value="F:mechanosensitive monoatomic ion channel activity"/>
    <property type="evidence" value="ECO:0007669"/>
    <property type="project" value="InterPro"/>
</dbReference>
<dbReference type="Gene3D" id="2.30.30.60">
    <property type="match status" value="1"/>
</dbReference>
<feature type="transmembrane region" description="Helical" evidence="5">
    <location>
        <begin position="180"/>
        <end position="200"/>
    </location>
</feature>
<dbReference type="InterPro" id="IPR006685">
    <property type="entry name" value="MscS_channel_2nd"/>
</dbReference>
<evidence type="ECO:0000256" key="2">
    <source>
        <dbReference type="ARBA" id="ARBA00022692"/>
    </source>
</evidence>
<evidence type="ECO:0000313" key="7">
    <source>
        <dbReference type="EMBL" id="SHI90356.1"/>
    </source>
</evidence>
<dbReference type="GO" id="GO:0005886">
    <property type="term" value="C:plasma membrane"/>
    <property type="evidence" value="ECO:0007669"/>
    <property type="project" value="TreeGrafter"/>
</dbReference>
<dbReference type="Pfam" id="PF00924">
    <property type="entry name" value="MS_channel_2nd"/>
    <property type="match status" value="1"/>
</dbReference>
<dbReference type="GO" id="GO:0071470">
    <property type="term" value="P:cellular response to osmotic stress"/>
    <property type="evidence" value="ECO:0007669"/>
    <property type="project" value="InterPro"/>
</dbReference>
<comment type="subcellular location">
    <subcellularLocation>
        <location evidence="1">Membrane</location>
    </subcellularLocation>
</comment>
<evidence type="ECO:0000256" key="3">
    <source>
        <dbReference type="ARBA" id="ARBA00022989"/>
    </source>
</evidence>
<dbReference type="SUPFAM" id="SSF50182">
    <property type="entry name" value="Sm-like ribonucleoproteins"/>
    <property type="match status" value="1"/>
</dbReference>
<keyword evidence="2 5" id="KW-0812">Transmembrane</keyword>
<keyword evidence="8" id="KW-1185">Reference proteome</keyword>
<evidence type="ECO:0000256" key="4">
    <source>
        <dbReference type="ARBA" id="ARBA00023136"/>
    </source>
</evidence>
<dbReference type="OrthoDB" id="9775207at2"/>
<dbReference type="InterPro" id="IPR023408">
    <property type="entry name" value="MscS_beta-dom_sf"/>
</dbReference>
<gene>
    <name evidence="7" type="ORF">SAMN05443429_10633</name>
</gene>
<feature type="domain" description="Mechanosensitive ion channel MscS" evidence="6">
    <location>
        <begin position="202"/>
        <end position="270"/>
    </location>
</feature>